<evidence type="ECO:0000256" key="9">
    <source>
        <dbReference type="ARBA" id="ARBA00022912"/>
    </source>
</evidence>
<protein>
    <recommendedName>
        <fullName evidence="15">Receptor-type tyrosine-protein phosphatase C</fullName>
        <ecNumber evidence="2">3.1.3.48</ecNumber>
    </recommendedName>
    <alternativeName>
        <fullName evidence="16">Leukocyte common antigen</fullName>
    </alternativeName>
</protein>
<comment type="catalytic activity">
    <reaction evidence="13">
        <text>O-phospho-L-tyrosyl-[protein] + H2O = L-tyrosyl-[protein] + phosphate</text>
        <dbReference type="Rhea" id="RHEA:10684"/>
        <dbReference type="Rhea" id="RHEA-COMP:10136"/>
        <dbReference type="Rhea" id="RHEA-COMP:20101"/>
        <dbReference type="ChEBI" id="CHEBI:15377"/>
        <dbReference type="ChEBI" id="CHEBI:43474"/>
        <dbReference type="ChEBI" id="CHEBI:46858"/>
        <dbReference type="ChEBI" id="CHEBI:61978"/>
        <dbReference type="EC" id="3.1.3.48"/>
    </reaction>
</comment>
<evidence type="ECO:0000256" key="18">
    <source>
        <dbReference type="SAM" id="Phobius"/>
    </source>
</evidence>
<dbReference type="AlphaFoldDB" id="A0AAD1SU54"/>
<evidence type="ECO:0000313" key="23">
    <source>
        <dbReference type="EMBL" id="CAH2311691.1"/>
    </source>
</evidence>
<dbReference type="SMART" id="SM00404">
    <property type="entry name" value="PTPc_motif"/>
    <property type="match status" value="2"/>
</dbReference>
<dbReference type="EMBL" id="OW240919">
    <property type="protein sequence ID" value="CAH2311691.1"/>
    <property type="molecule type" value="Genomic_DNA"/>
</dbReference>
<dbReference type="InterPro" id="IPR013783">
    <property type="entry name" value="Ig-like_fold"/>
</dbReference>
<keyword evidence="10 18" id="KW-1133">Transmembrane helix</keyword>
<keyword evidence="12" id="KW-0325">Glycoprotein</keyword>
<dbReference type="Gene3D" id="2.60.40.10">
    <property type="entry name" value="Immunoglobulins"/>
    <property type="match status" value="2"/>
</dbReference>
<dbReference type="EC" id="3.1.3.48" evidence="2"/>
<dbReference type="InterPro" id="IPR050348">
    <property type="entry name" value="Protein-Tyr_Phosphatase"/>
</dbReference>
<dbReference type="PROSITE" id="PS50055">
    <property type="entry name" value="TYR_PHOSPHATASE_PTP"/>
    <property type="match status" value="2"/>
</dbReference>
<reference evidence="23" key="1">
    <citation type="submission" date="2022-03" db="EMBL/GenBank/DDBJ databases">
        <authorList>
            <person name="Alioto T."/>
            <person name="Alioto T."/>
            <person name="Gomez Garrido J."/>
        </authorList>
    </citation>
    <scope>NUCLEOTIDE SEQUENCE</scope>
</reference>
<keyword evidence="5 18" id="KW-0812">Transmembrane</keyword>
<evidence type="ECO:0000256" key="17">
    <source>
        <dbReference type="SAM" id="MobiDB-lite"/>
    </source>
</evidence>
<feature type="compositionally biased region" description="Low complexity" evidence="17">
    <location>
        <begin position="24"/>
        <end position="42"/>
    </location>
</feature>
<keyword evidence="3" id="KW-1003">Cell membrane</keyword>
<dbReference type="InterPro" id="IPR003961">
    <property type="entry name" value="FN3_dom"/>
</dbReference>
<dbReference type="Pfam" id="PF00102">
    <property type="entry name" value="Y_phosphatase"/>
    <property type="match status" value="2"/>
</dbReference>
<evidence type="ECO:0000256" key="13">
    <source>
        <dbReference type="ARBA" id="ARBA00051722"/>
    </source>
</evidence>
<accession>A0AAD1SU54</accession>
<feature type="region of interest" description="Disordered" evidence="17">
    <location>
        <begin position="1125"/>
        <end position="1163"/>
    </location>
</feature>
<evidence type="ECO:0000256" key="19">
    <source>
        <dbReference type="SAM" id="SignalP"/>
    </source>
</evidence>
<proteinExistence type="inferred from homology"/>
<dbReference type="InterPro" id="IPR029021">
    <property type="entry name" value="Prot-tyrosine_phosphatase-like"/>
</dbReference>
<dbReference type="InterPro" id="IPR016130">
    <property type="entry name" value="Tyr_Pase_AS"/>
</dbReference>
<dbReference type="SMART" id="SM00060">
    <property type="entry name" value="FN3"/>
    <property type="match status" value="3"/>
</dbReference>
<evidence type="ECO:0000256" key="1">
    <source>
        <dbReference type="ARBA" id="ARBA00004251"/>
    </source>
</evidence>
<evidence type="ECO:0000256" key="4">
    <source>
        <dbReference type="ARBA" id="ARBA00022553"/>
    </source>
</evidence>
<evidence type="ECO:0000256" key="3">
    <source>
        <dbReference type="ARBA" id="ARBA00022475"/>
    </source>
</evidence>
<evidence type="ECO:0000256" key="5">
    <source>
        <dbReference type="ARBA" id="ARBA00022692"/>
    </source>
</evidence>
<feature type="compositionally biased region" description="Low complexity" evidence="17">
    <location>
        <begin position="65"/>
        <end position="74"/>
    </location>
</feature>
<dbReference type="SUPFAM" id="SSF49265">
    <property type="entry name" value="Fibronectin type III"/>
    <property type="match status" value="1"/>
</dbReference>
<evidence type="ECO:0000259" key="21">
    <source>
        <dbReference type="PROSITE" id="PS50056"/>
    </source>
</evidence>
<feature type="domain" description="Fibronectin type-III" evidence="22">
    <location>
        <begin position="252"/>
        <end position="352"/>
    </location>
</feature>
<dbReference type="EMBL" id="OW240919">
    <property type="protein sequence ID" value="CAH2311692.1"/>
    <property type="molecule type" value="Genomic_DNA"/>
</dbReference>
<evidence type="ECO:0000256" key="12">
    <source>
        <dbReference type="ARBA" id="ARBA00023180"/>
    </source>
</evidence>
<feature type="domain" description="Tyrosine specific protein phosphatases" evidence="21">
    <location>
        <begin position="695"/>
        <end position="766"/>
    </location>
</feature>
<dbReference type="InterPro" id="IPR003595">
    <property type="entry name" value="Tyr_Pase_cat"/>
</dbReference>
<keyword evidence="4" id="KW-0597">Phosphoprotein</keyword>
<keyword evidence="8" id="KW-0378">Hydrolase</keyword>
<sequence>MIPYLHLLVIGALLWNQNSIVAEDSSPPTTTTKKSDVTLSSTQTSILSKPANDTPPLSNASSIAPTTGPDTTKPTTIVATTQDQQALECAKFKLQKKRYNNPELHLKLVDEKKIESNRSLKCNKNESSPFVFQVLPCENPDIICYLINCTNPLTYNEIQKPAEKDFDLIVTVGNTSVTFTWNTTLKHCEVRGEYTCSSDNVNETQKNGKQSGLNGNVSGLVPYTDYNCTAILFYGNHSIKEETKQIKTRIGTPGKVRNLDCKETNTTISIIWDDPDTFNGPQPLYNIEVNEKYSSREGHAASFQNIINRMYNVSGLKPYTDYIIKVVAVQKDEINNSLHAPEETRECKTAPGIPGKVKSIDTKFKSNNFIHIHCKAPEKINGPVQNFILYINEIPTFNKSDCVFDVKDLHYLTTYNFKIVFHNGVYLGDSEPFQRHTRYNVNALIGFLAFLIVITSLALLLVLYKIYNLQKKSSRQYDDNIPLAQNEEDRLLNIEPILVENLLDTYKRKNADEGRLFLDEFQSIPRVFSKFSIKEARKSCNQAKNRYIDILPYDDNRVVLSEISGEPGSDYINASYINGFKEPRKYIAAQGPKEETMNDFWRMIWEQKSTIIVMVTRCEEGNRNKCAQYWPILECERATFGDVEVTMNEEKIFPDYITRKLHITNKREKSKRSITHIQFTVWPDHGVPDDPNLLLKLRRRVNALSNFFSGPIVVHCSAGVGRTGTYISIDAMLEGVEAEGRVDVYGYVVQLRRQRCLMVQVESQYIFIHKALVEYNQFGETEVNMLELPLTLNNLKKKDSSSEPSQLECEFQRIPSYRNWRPQSTGNHTDNKDKNCDPNVIPYEYNRVLIKPDDGQTEERHAESDVSSDEDSDDDESIYINASFITGYWGTRAIIAAQGPLKNTVSEFWKMVYQKKVKTIVMLSGPSEKDKEGTCFPYWLVKKQSYDDLEVEVTDEKVYSSYTQRSFEIRHTKRKDVKIISQYHYDQWEDTLPTETKDLLEMIEIIHEMPLSKTEEEENKCGKPPTILVHCRNGAQLTGTFCGLWNILESANAEGVIDVFQTVKNLRKQRPGMVYSFEHYQFLYDTLASTVPAQNGQVKTHTKQEDKLEFQNELETKHPEIIELLPRASSQEFESGPKPAEDESAPNGPSAAPFTEVTLRIDE</sequence>
<evidence type="ECO:0000259" key="22">
    <source>
        <dbReference type="PROSITE" id="PS50853"/>
    </source>
</evidence>
<evidence type="ECO:0000256" key="8">
    <source>
        <dbReference type="ARBA" id="ARBA00022801"/>
    </source>
</evidence>
<dbReference type="SUPFAM" id="SSF52799">
    <property type="entry name" value="(Phosphotyrosine protein) phosphatases II"/>
    <property type="match status" value="2"/>
</dbReference>
<feature type="compositionally biased region" description="Basic and acidic residues" evidence="17">
    <location>
        <begin position="852"/>
        <end position="864"/>
    </location>
</feature>
<dbReference type="InterPro" id="IPR000242">
    <property type="entry name" value="PTP_cat"/>
</dbReference>
<evidence type="ECO:0000256" key="15">
    <source>
        <dbReference type="ARBA" id="ARBA00073601"/>
    </source>
</evidence>
<comment type="subcellular location">
    <subcellularLocation>
        <location evidence="1">Cell membrane</location>
        <topology evidence="1">Single-pass type I membrane protein</topology>
    </subcellularLocation>
</comment>
<organism evidence="23 24">
    <name type="scientific">Pelobates cultripes</name>
    <name type="common">Western spadefoot toad</name>
    <dbReference type="NCBI Taxonomy" id="61616"/>
    <lineage>
        <taxon>Eukaryota</taxon>
        <taxon>Metazoa</taxon>
        <taxon>Chordata</taxon>
        <taxon>Craniata</taxon>
        <taxon>Vertebrata</taxon>
        <taxon>Euteleostomi</taxon>
        <taxon>Amphibia</taxon>
        <taxon>Batrachia</taxon>
        <taxon>Anura</taxon>
        <taxon>Pelobatoidea</taxon>
        <taxon>Pelobatidae</taxon>
        <taxon>Pelobates</taxon>
    </lineage>
</organism>
<keyword evidence="11 18" id="KW-0472">Membrane</keyword>
<dbReference type="PRINTS" id="PR00700">
    <property type="entry name" value="PRTYPHPHTASE"/>
</dbReference>
<keyword evidence="24" id="KW-1185">Reference proteome</keyword>
<keyword evidence="23" id="KW-0675">Receptor</keyword>
<name>A0AAD1SU54_PELCU</name>
<dbReference type="Gene3D" id="3.90.190.10">
    <property type="entry name" value="Protein tyrosine phosphatase superfamily"/>
    <property type="match status" value="2"/>
</dbReference>
<evidence type="ECO:0000256" key="16">
    <source>
        <dbReference type="ARBA" id="ARBA00078812"/>
    </source>
</evidence>
<dbReference type="FunFam" id="3.90.190.10:FF:000042">
    <property type="entry name" value="receptor-type tyrosine-protein phosphatase C isoform X1"/>
    <property type="match status" value="1"/>
</dbReference>
<dbReference type="Proteomes" id="UP001295444">
    <property type="component" value="Chromosome 08"/>
</dbReference>
<dbReference type="CDD" id="cd14557">
    <property type="entry name" value="R-PTPc-C-1"/>
    <property type="match status" value="1"/>
</dbReference>
<feature type="compositionally biased region" description="Polar residues" evidence="17">
    <location>
        <begin position="55"/>
        <end position="64"/>
    </location>
</feature>
<feature type="domain" description="Tyrosine specific protein phosphatases" evidence="21">
    <location>
        <begin position="997"/>
        <end position="1081"/>
    </location>
</feature>
<dbReference type="Pfam" id="PF00041">
    <property type="entry name" value="fn3"/>
    <property type="match status" value="1"/>
</dbReference>
<feature type="region of interest" description="Disordered" evidence="17">
    <location>
        <begin position="24"/>
        <end position="74"/>
    </location>
</feature>
<dbReference type="PROSITE" id="PS50056">
    <property type="entry name" value="TYR_PHOSPHATASE_2"/>
    <property type="match status" value="2"/>
</dbReference>
<evidence type="ECO:0000256" key="2">
    <source>
        <dbReference type="ARBA" id="ARBA00013064"/>
    </source>
</evidence>
<dbReference type="GO" id="GO:0004725">
    <property type="term" value="F:protein tyrosine phosphatase activity"/>
    <property type="evidence" value="ECO:0007669"/>
    <property type="project" value="UniProtKB-EC"/>
</dbReference>
<gene>
    <name evidence="23" type="ORF">PECUL_23A046080</name>
</gene>
<feature type="signal peptide" evidence="19">
    <location>
        <begin position="1"/>
        <end position="22"/>
    </location>
</feature>
<feature type="transmembrane region" description="Helical" evidence="18">
    <location>
        <begin position="443"/>
        <end position="467"/>
    </location>
</feature>
<evidence type="ECO:0000256" key="6">
    <source>
        <dbReference type="ARBA" id="ARBA00022729"/>
    </source>
</evidence>
<dbReference type="InterPro" id="IPR000387">
    <property type="entry name" value="Tyr_Pase_dom"/>
</dbReference>
<keyword evidence="6 19" id="KW-0732">Signal</keyword>
<feature type="region of interest" description="Disordered" evidence="17">
    <location>
        <begin position="818"/>
        <end position="838"/>
    </location>
</feature>
<feature type="domain" description="Tyrosine-protein phosphatase" evidence="20">
    <location>
        <begin position="517"/>
        <end position="775"/>
    </location>
</feature>
<comment type="similarity">
    <text evidence="14">Belongs to the protein-tyrosine phosphatase family. Receptor class 1/6 subfamily.</text>
</comment>
<dbReference type="GO" id="GO:0005886">
    <property type="term" value="C:plasma membrane"/>
    <property type="evidence" value="ECO:0007669"/>
    <property type="project" value="UniProtKB-SubCell"/>
</dbReference>
<evidence type="ECO:0000256" key="11">
    <source>
        <dbReference type="ARBA" id="ARBA00023136"/>
    </source>
</evidence>
<evidence type="ECO:0000256" key="14">
    <source>
        <dbReference type="ARBA" id="ARBA00061377"/>
    </source>
</evidence>
<keyword evidence="7" id="KW-0677">Repeat</keyword>
<keyword evidence="9" id="KW-0904">Protein phosphatase</keyword>
<dbReference type="PANTHER" id="PTHR19134:SF539">
    <property type="entry name" value="RECEPTOR-TYPE TYROSINE-PROTEIN PHOSPHATASE C"/>
    <property type="match status" value="1"/>
</dbReference>
<dbReference type="InterPro" id="IPR036116">
    <property type="entry name" value="FN3_sf"/>
</dbReference>
<dbReference type="FunFam" id="3.90.190.10:FF:000033">
    <property type="entry name" value="receptor-type tyrosine-protein phosphatase C isoform X1"/>
    <property type="match status" value="1"/>
</dbReference>
<evidence type="ECO:0000313" key="24">
    <source>
        <dbReference type="Proteomes" id="UP001295444"/>
    </source>
</evidence>
<evidence type="ECO:0000256" key="10">
    <source>
        <dbReference type="ARBA" id="ARBA00022989"/>
    </source>
</evidence>
<dbReference type="PANTHER" id="PTHR19134">
    <property type="entry name" value="RECEPTOR-TYPE TYROSINE-PROTEIN PHOSPHATASE"/>
    <property type="match status" value="1"/>
</dbReference>
<evidence type="ECO:0000259" key="20">
    <source>
        <dbReference type="PROSITE" id="PS50055"/>
    </source>
</evidence>
<dbReference type="SMART" id="SM00194">
    <property type="entry name" value="PTPc"/>
    <property type="match status" value="2"/>
</dbReference>
<dbReference type="PROSITE" id="PS00383">
    <property type="entry name" value="TYR_PHOSPHATASE_1"/>
    <property type="match status" value="1"/>
</dbReference>
<dbReference type="PROSITE" id="PS50853">
    <property type="entry name" value="FN3"/>
    <property type="match status" value="1"/>
</dbReference>
<feature type="chain" id="PRO_5042440462" description="Receptor-type tyrosine-protein phosphatase C" evidence="19">
    <location>
        <begin position="23"/>
        <end position="1163"/>
    </location>
</feature>
<feature type="domain" description="Tyrosine-protein phosphatase" evidence="20">
    <location>
        <begin position="807"/>
        <end position="1090"/>
    </location>
</feature>
<dbReference type="CDD" id="cd00063">
    <property type="entry name" value="FN3"/>
    <property type="match status" value="2"/>
</dbReference>
<feature type="region of interest" description="Disordered" evidence="17">
    <location>
        <begin position="852"/>
        <end position="874"/>
    </location>
</feature>
<evidence type="ECO:0000256" key="7">
    <source>
        <dbReference type="ARBA" id="ARBA00022737"/>
    </source>
</evidence>